<feature type="transmembrane region" description="Helical" evidence="1">
    <location>
        <begin position="81"/>
        <end position="101"/>
    </location>
</feature>
<gene>
    <name evidence="2" type="ORF">D7X12_28820</name>
</gene>
<dbReference type="PANTHER" id="PTHR34989:SF1">
    <property type="entry name" value="PROTEIN HDED"/>
    <property type="match status" value="1"/>
</dbReference>
<comment type="caution">
    <text evidence="2">The sequence shown here is derived from an EMBL/GenBank/DDBJ whole genome shotgun (WGS) entry which is preliminary data.</text>
</comment>
<dbReference type="InterPro" id="IPR005325">
    <property type="entry name" value="DUF308_memb"/>
</dbReference>
<dbReference type="Pfam" id="PF03729">
    <property type="entry name" value="DUF308"/>
    <property type="match status" value="1"/>
</dbReference>
<feature type="transmembrane region" description="Helical" evidence="1">
    <location>
        <begin position="50"/>
        <end position="69"/>
    </location>
</feature>
<dbReference type="GO" id="GO:0005886">
    <property type="term" value="C:plasma membrane"/>
    <property type="evidence" value="ECO:0007669"/>
    <property type="project" value="TreeGrafter"/>
</dbReference>
<feature type="transmembrane region" description="Helical" evidence="1">
    <location>
        <begin position="136"/>
        <end position="155"/>
    </location>
</feature>
<name>A0A3A8N5Z1_9BACT</name>
<protein>
    <submittedName>
        <fullName evidence="2">HdeD family acid-resistance protein</fullName>
    </submittedName>
</protein>
<organism evidence="2 3">
    <name type="scientific">Corallococcus sicarius</name>
    <dbReference type="NCBI Taxonomy" id="2316726"/>
    <lineage>
        <taxon>Bacteria</taxon>
        <taxon>Pseudomonadati</taxon>
        <taxon>Myxococcota</taxon>
        <taxon>Myxococcia</taxon>
        <taxon>Myxococcales</taxon>
        <taxon>Cystobacterineae</taxon>
        <taxon>Myxococcaceae</taxon>
        <taxon>Corallococcus</taxon>
    </lineage>
</organism>
<keyword evidence="1" id="KW-0472">Membrane</keyword>
<feature type="transmembrane region" description="Helical" evidence="1">
    <location>
        <begin position="161"/>
        <end position="187"/>
    </location>
</feature>
<dbReference type="AlphaFoldDB" id="A0A3A8N5Z1"/>
<keyword evidence="1" id="KW-0812">Transmembrane</keyword>
<evidence type="ECO:0000256" key="1">
    <source>
        <dbReference type="SAM" id="Phobius"/>
    </source>
</evidence>
<keyword evidence="3" id="KW-1185">Reference proteome</keyword>
<dbReference type="EMBL" id="RAWG01000228">
    <property type="protein sequence ID" value="RKH37671.1"/>
    <property type="molecule type" value="Genomic_DNA"/>
</dbReference>
<dbReference type="Proteomes" id="UP000273405">
    <property type="component" value="Unassembled WGS sequence"/>
</dbReference>
<reference evidence="3" key="1">
    <citation type="submission" date="2018-09" db="EMBL/GenBank/DDBJ databases">
        <authorList>
            <person name="Livingstone P.G."/>
            <person name="Whitworth D.E."/>
        </authorList>
    </citation>
    <scope>NUCLEOTIDE SEQUENCE [LARGE SCALE GENOMIC DNA]</scope>
    <source>
        <strain evidence="3">CA040B</strain>
    </source>
</reference>
<evidence type="ECO:0000313" key="3">
    <source>
        <dbReference type="Proteomes" id="UP000273405"/>
    </source>
</evidence>
<keyword evidence="1" id="KW-1133">Transmembrane helix</keyword>
<accession>A0A3A8N5Z1</accession>
<dbReference type="PANTHER" id="PTHR34989">
    <property type="entry name" value="PROTEIN HDED"/>
    <property type="match status" value="1"/>
</dbReference>
<feature type="transmembrane region" description="Helical" evidence="1">
    <location>
        <begin position="21"/>
        <end position="44"/>
    </location>
</feature>
<proteinExistence type="predicted"/>
<sequence length="196" mass="21108">METNKERVRDTRTERPLKSASVVWGAPFMLGILTTVVGIVLLGATFFTSMVTIFFVGMMLVIGGIAEIVAGVRVRSHGGPFWSFMLGGILTTVVGVLTVMFPGAGLASLTLLLAGFFFANGLFHVITAVMDRYAQWGWDVAFGIISVFLGFSVMAEWPQSSVWLVGTLVGIAVFFRGIAIMSGSLALRRGLRHVEA</sequence>
<dbReference type="InterPro" id="IPR052712">
    <property type="entry name" value="Acid_resist_chaperone_HdeD"/>
</dbReference>
<feature type="transmembrane region" description="Helical" evidence="1">
    <location>
        <begin position="107"/>
        <end position="129"/>
    </location>
</feature>
<dbReference type="OrthoDB" id="9815400at2"/>
<evidence type="ECO:0000313" key="2">
    <source>
        <dbReference type="EMBL" id="RKH37671.1"/>
    </source>
</evidence>